<evidence type="ECO:0000259" key="1">
    <source>
        <dbReference type="Pfam" id="PF22936"/>
    </source>
</evidence>
<protein>
    <recommendedName>
        <fullName evidence="1">Retrovirus-related Pol polyprotein from transposon TNT 1-94-like beta-barrel domain-containing protein</fullName>
    </recommendedName>
</protein>
<evidence type="ECO:0000313" key="2">
    <source>
        <dbReference type="EMBL" id="PKI48209.1"/>
    </source>
</evidence>
<organism evidence="2 3">
    <name type="scientific">Punica granatum</name>
    <name type="common">Pomegranate</name>
    <dbReference type="NCBI Taxonomy" id="22663"/>
    <lineage>
        <taxon>Eukaryota</taxon>
        <taxon>Viridiplantae</taxon>
        <taxon>Streptophyta</taxon>
        <taxon>Embryophyta</taxon>
        <taxon>Tracheophyta</taxon>
        <taxon>Spermatophyta</taxon>
        <taxon>Magnoliopsida</taxon>
        <taxon>eudicotyledons</taxon>
        <taxon>Gunneridae</taxon>
        <taxon>Pentapetalae</taxon>
        <taxon>rosids</taxon>
        <taxon>malvids</taxon>
        <taxon>Myrtales</taxon>
        <taxon>Lythraceae</taxon>
        <taxon>Punica</taxon>
    </lineage>
</organism>
<reference evidence="2 3" key="1">
    <citation type="submission" date="2017-11" db="EMBL/GenBank/DDBJ databases">
        <title>De-novo sequencing of pomegranate (Punica granatum L.) genome.</title>
        <authorList>
            <person name="Akparov Z."/>
            <person name="Amiraslanov A."/>
            <person name="Hajiyeva S."/>
            <person name="Abbasov M."/>
            <person name="Kaur K."/>
            <person name="Hamwieh A."/>
            <person name="Solovyev V."/>
            <person name="Salamov A."/>
            <person name="Braich B."/>
            <person name="Kosarev P."/>
            <person name="Mahmoud A."/>
            <person name="Hajiyev E."/>
            <person name="Babayeva S."/>
            <person name="Izzatullayeva V."/>
            <person name="Mammadov A."/>
            <person name="Mammadov A."/>
            <person name="Sharifova S."/>
            <person name="Ojaghi J."/>
            <person name="Eynullazada K."/>
            <person name="Bayramov B."/>
            <person name="Abdulazimova A."/>
            <person name="Shahmuradov I."/>
        </authorList>
    </citation>
    <scope>NUCLEOTIDE SEQUENCE [LARGE SCALE GENOMIC DNA]</scope>
    <source>
        <strain evidence="3">cv. AG2017</strain>
        <tissue evidence="2">Leaf</tissue>
    </source>
</reference>
<dbReference type="InterPro" id="IPR054722">
    <property type="entry name" value="PolX-like_BBD"/>
</dbReference>
<evidence type="ECO:0000313" key="3">
    <source>
        <dbReference type="Proteomes" id="UP000233551"/>
    </source>
</evidence>
<comment type="caution">
    <text evidence="2">The sequence shown here is derived from an EMBL/GenBank/DDBJ whole genome shotgun (WGS) entry which is preliminary data.</text>
</comment>
<gene>
    <name evidence="2" type="ORF">CRG98_031396</name>
</gene>
<sequence length="285" mass="32427">MRFCQSQEIGQRSRGDVASNQVRDYELLVWDHREHVRRLSDKYGGVQYDTTPGQTNKLRSEGLRTSDDELHILTRPITRARAQQLQQTMQGLVLRILDEPSTGIHVRNVNIIQVQLEYDQITSLSPRIMEEQVPGPTTTLKCINSVEKEVITASTIAAKDTEQLALAVPKSNGVDYNEDWIIDYGCSNHMTSDERKLRSTSTYRGNNVIVLADNTKLPIANIGKAEISPKLNSMKLQLRNAYHVPRKESTFSGTIDINRQLCGVWHKGCESVSEYEIFRYTNYGR</sequence>
<keyword evidence="3" id="KW-1185">Reference proteome</keyword>
<dbReference type="Proteomes" id="UP000233551">
    <property type="component" value="Unassembled WGS sequence"/>
</dbReference>
<accession>A0A2I0IW12</accession>
<proteinExistence type="predicted"/>
<dbReference type="STRING" id="22663.A0A2I0IW12"/>
<name>A0A2I0IW12_PUNGR</name>
<dbReference type="AlphaFoldDB" id="A0A2I0IW12"/>
<dbReference type="Pfam" id="PF22936">
    <property type="entry name" value="Pol_BBD"/>
    <property type="match status" value="1"/>
</dbReference>
<feature type="domain" description="Retrovirus-related Pol polyprotein from transposon TNT 1-94-like beta-barrel" evidence="1">
    <location>
        <begin position="180"/>
        <end position="246"/>
    </location>
</feature>
<dbReference type="EMBL" id="PGOL01002427">
    <property type="protein sequence ID" value="PKI48209.1"/>
    <property type="molecule type" value="Genomic_DNA"/>
</dbReference>